<feature type="transmembrane region" description="Helical" evidence="1">
    <location>
        <begin position="131"/>
        <end position="148"/>
    </location>
</feature>
<feature type="transmembrane region" description="Helical" evidence="1">
    <location>
        <begin position="12"/>
        <end position="34"/>
    </location>
</feature>
<accession>A0A0B9GHV5</accession>
<proteinExistence type="predicted"/>
<feature type="transmembrane region" description="Helical" evidence="1">
    <location>
        <begin position="46"/>
        <end position="63"/>
    </location>
</feature>
<keyword evidence="1" id="KW-0472">Membrane</keyword>
<keyword evidence="1" id="KW-0812">Transmembrane</keyword>
<protein>
    <submittedName>
        <fullName evidence="2">Uncharacterized protein</fullName>
    </submittedName>
</protein>
<name>A0A0B9GHV5_9GAMM</name>
<dbReference type="EMBL" id="JWLZ01000098">
    <property type="protein sequence ID" value="KHT64360.1"/>
    <property type="molecule type" value="Genomic_DNA"/>
</dbReference>
<evidence type="ECO:0000313" key="3">
    <source>
        <dbReference type="Proteomes" id="UP000031278"/>
    </source>
</evidence>
<evidence type="ECO:0000313" key="2">
    <source>
        <dbReference type="EMBL" id="KHT64360.1"/>
    </source>
</evidence>
<comment type="caution">
    <text evidence="2">The sequence shown here is derived from an EMBL/GenBank/DDBJ whole genome shotgun (WGS) entry which is preliminary data.</text>
</comment>
<gene>
    <name evidence="2" type="ORF">RJ45_06920</name>
</gene>
<evidence type="ECO:0000256" key="1">
    <source>
        <dbReference type="SAM" id="Phobius"/>
    </source>
</evidence>
<dbReference type="Proteomes" id="UP000031278">
    <property type="component" value="Unassembled WGS sequence"/>
</dbReference>
<dbReference type="AlphaFoldDB" id="A0A0B9GHV5"/>
<reference evidence="2 3" key="1">
    <citation type="submission" date="2014-12" db="EMBL/GenBank/DDBJ databases">
        <title>Genome sequencing of Photobacterium gaetbulicola AD005a.</title>
        <authorList>
            <person name="Adrian T.G.S."/>
            <person name="Chan K.G."/>
        </authorList>
    </citation>
    <scope>NUCLEOTIDE SEQUENCE [LARGE SCALE GENOMIC DNA]</scope>
    <source>
        <strain evidence="2 3">AD005a</strain>
    </source>
</reference>
<organism evidence="2 3">
    <name type="scientific">Photobacterium gaetbulicola</name>
    <dbReference type="NCBI Taxonomy" id="1295392"/>
    <lineage>
        <taxon>Bacteria</taxon>
        <taxon>Pseudomonadati</taxon>
        <taxon>Pseudomonadota</taxon>
        <taxon>Gammaproteobacteria</taxon>
        <taxon>Vibrionales</taxon>
        <taxon>Vibrionaceae</taxon>
        <taxon>Photobacterium</taxon>
    </lineage>
</organism>
<feature type="transmembrane region" description="Helical" evidence="1">
    <location>
        <begin position="70"/>
        <end position="89"/>
    </location>
</feature>
<keyword evidence="1" id="KW-1133">Transmembrane helix</keyword>
<dbReference type="RefSeq" id="WP_039460043.1">
    <property type="nucleotide sequence ID" value="NZ_JWLZ01000098.1"/>
</dbReference>
<sequence length="155" mass="17505">MKNTNFLKPVFAASAAAVTTLVINIALIAPLLQLTKWSFFVNHLNGLFWSVIAVGLTALYVCRQRHSEQFFAYFAVFSSYLSSTFFLFVDKVAEVNIKKEVQSNVFIPAGEAPEPTESVAWYWANILSHSFVQYLILSLLLAATLYCLKQIRQSR</sequence>